<dbReference type="EMBL" id="LS991951">
    <property type="protein sequence ID" value="SYV97555.1"/>
    <property type="molecule type" value="Genomic_DNA"/>
</dbReference>
<name>A0A3B0PSE2_9BACT</name>
<evidence type="ECO:0000256" key="3">
    <source>
        <dbReference type="ARBA" id="ARBA00022747"/>
    </source>
</evidence>
<keyword evidence="1 4" id="KW-0489">Methyltransferase</keyword>
<accession>A0A3B0PSE2</accession>
<sequence length="43" mass="4966">MNASDFGSAQNRERVFMVSVLSDENFEFPKINENNSKNVSNIW</sequence>
<feature type="non-terminal residue" evidence="4">
    <location>
        <position position="43"/>
    </location>
</feature>
<dbReference type="SUPFAM" id="SSF53335">
    <property type="entry name" value="S-adenosyl-L-methionine-dependent methyltransferases"/>
    <property type="match status" value="1"/>
</dbReference>
<dbReference type="Proteomes" id="UP000257559">
    <property type="component" value="Chromosome"/>
</dbReference>
<dbReference type="InterPro" id="IPR001525">
    <property type="entry name" value="C5_MeTfrase"/>
</dbReference>
<dbReference type="InterPro" id="IPR029063">
    <property type="entry name" value="SAM-dependent_MTases_sf"/>
</dbReference>
<dbReference type="GO" id="GO:0009307">
    <property type="term" value="P:DNA restriction-modification system"/>
    <property type="evidence" value="ECO:0007669"/>
    <property type="project" value="UniProtKB-KW"/>
</dbReference>
<dbReference type="Gene3D" id="3.40.50.150">
    <property type="entry name" value="Vaccinia Virus protein VP39"/>
    <property type="match status" value="1"/>
</dbReference>
<dbReference type="EC" id="2.1.1.37" evidence="4"/>
<gene>
    <name evidence="4" type="ORF">NCTC10132_00921</name>
</gene>
<keyword evidence="2 4" id="KW-0808">Transferase</keyword>
<evidence type="ECO:0000313" key="4">
    <source>
        <dbReference type="EMBL" id="SYV97555.1"/>
    </source>
</evidence>
<dbReference type="KEGG" id="medw:NCTC10132_00921"/>
<dbReference type="Pfam" id="PF00145">
    <property type="entry name" value="DNA_methylase"/>
    <property type="match status" value="1"/>
</dbReference>
<evidence type="ECO:0000313" key="5">
    <source>
        <dbReference type="Proteomes" id="UP000257559"/>
    </source>
</evidence>
<dbReference type="GO" id="GO:0032259">
    <property type="term" value="P:methylation"/>
    <property type="evidence" value="ECO:0007669"/>
    <property type="project" value="UniProtKB-KW"/>
</dbReference>
<dbReference type="AlphaFoldDB" id="A0A3B0PSE2"/>
<evidence type="ECO:0000256" key="1">
    <source>
        <dbReference type="ARBA" id="ARBA00022603"/>
    </source>
</evidence>
<dbReference type="GO" id="GO:0003886">
    <property type="term" value="F:DNA (cytosine-5-)-methyltransferase activity"/>
    <property type="evidence" value="ECO:0007669"/>
    <property type="project" value="UniProtKB-EC"/>
</dbReference>
<keyword evidence="5" id="KW-1185">Reference proteome</keyword>
<reference evidence="5" key="1">
    <citation type="submission" date="2018-06" db="EMBL/GenBank/DDBJ databases">
        <authorList>
            <consortium name="Pathogen Informatics"/>
        </authorList>
    </citation>
    <scope>NUCLEOTIDE SEQUENCE [LARGE SCALE GENOMIC DNA]</scope>
    <source>
        <strain evidence="5">NCTC10132</strain>
    </source>
</reference>
<proteinExistence type="predicted"/>
<protein>
    <submittedName>
        <fullName evidence="4">CpG cytosine-specific DNA modification methyltransferase</fullName>
        <ecNumber evidence="4">2.1.1.37</ecNumber>
    </submittedName>
</protein>
<organism evidence="4 5">
    <name type="scientific">Mycoplasmopsis edwardii</name>
    <dbReference type="NCBI Taxonomy" id="53558"/>
    <lineage>
        <taxon>Bacteria</taxon>
        <taxon>Bacillati</taxon>
        <taxon>Mycoplasmatota</taxon>
        <taxon>Mycoplasmoidales</taxon>
        <taxon>Metamycoplasmataceae</taxon>
        <taxon>Mycoplasmopsis</taxon>
    </lineage>
</organism>
<evidence type="ECO:0000256" key="2">
    <source>
        <dbReference type="ARBA" id="ARBA00022679"/>
    </source>
</evidence>
<keyword evidence="3" id="KW-0680">Restriction system</keyword>